<dbReference type="SUPFAM" id="SSF56601">
    <property type="entry name" value="beta-lactamase/transpeptidase-like"/>
    <property type="match status" value="1"/>
</dbReference>
<accession>A0A315Z733</accession>
<comment type="caution">
    <text evidence="2">The sequence shown here is derived from an EMBL/GenBank/DDBJ whole genome shotgun (WGS) entry which is preliminary data.</text>
</comment>
<proteinExistence type="predicted"/>
<sequence>MNNSNNKSEQLPIAEFKNGFTLEQSKQFRNNRELSSWLGGGDASVWVNLKATEAFPSTAYVPNRKAVKELPKEINPEIGKLVTETNNLGEISLDDFMVHPDSRAQAFMVIHKGKIVYENYPAMQPTDSHIWMSTAKVLPSLIIDLLIAEGKMDESKTVGEYLPVFKDTAWENISVLDVLDMTTGLNIEELQNGTWYAPGSIAQRMLSAEFGLPYEGKVEDFTEVLKDAKKVREAGEQYDYSSVATQVLVLLAESVTGERWAQTVDKRIWSKMGVEAPLLVHTTPDGIAMGHGMLSSRLTDFARFGMLYTPSWNKVTDEKIVSDNILKRIQTGTRNLDFFMKGSGPLRVSQLNDDTMIGSSRQWDSVWTDGDLFKSGFQQQGLYVSPKRDLVIVHFSVNGPDDSIKHFLRPLATSGLFD</sequence>
<protein>
    <submittedName>
        <fullName evidence="2">CubicO group peptidase (Beta-lactamase class C family)</fullName>
    </submittedName>
</protein>
<dbReference type="RefSeq" id="WP_109621771.1">
    <property type="nucleotide sequence ID" value="NZ_QGDO01000007.1"/>
</dbReference>
<evidence type="ECO:0000313" key="2">
    <source>
        <dbReference type="EMBL" id="PWJ38575.1"/>
    </source>
</evidence>
<dbReference type="PANTHER" id="PTHR43283:SF7">
    <property type="entry name" value="BETA-LACTAMASE-RELATED DOMAIN-CONTAINING PROTEIN"/>
    <property type="match status" value="1"/>
</dbReference>
<dbReference type="AlphaFoldDB" id="A0A315Z733"/>
<dbReference type="Proteomes" id="UP000245535">
    <property type="component" value="Unassembled WGS sequence"/>
</dbReference>
<dbReference type="InterPro" id="IPR012338">
    <property type="entry name" value="Beta-lactam/transpept-like"/>
</dbReference>
<dbReference type="OrthoDB" id="9773047at2"/>
<reference evidence="2 3" key="1">
    <citation type="submission" date="2018-03" db="EMBL/GenBank/DDBJ databases">
        <title>Genomic Encyclopedia of Archaeal and Bacterial Type Strains, Phase II (KMG-II): from individual species to whole genera.</title>
        <authorList>
            <person name="Goeker M."/>
        </authorList>
    </citation>
    <scope>NUCLEOTIDE SEQUENCE [LARGE SCALE GENOMIC DNA]</scope>
    <source>
        <strain evidence="2 3">DSM 28229</strain>
    </source>
</reference>
<organism evidence="2 3">
    <name type="scientific">Sediminitomix flava</name>
    <dbReference type="NCBI Taxonomy" id="379075"/>
    <lineage>
        <taxon>Bacteria</taxon>
        <taxon>Pseudomonadati</taxon>
        <taxon>Bacteroidota</taxon>
        <taxon>Cytophagia</taxon>
        <taxon>Cytophagales</taxon>
        <taxon>Flammeovirgaceae</taxon>
        <taxon>Sediminitomix</taxon>
    </lineage>
</organism>
<dbReference type="Pfam" id="PF00144">
    <property type="entry name" value="Beta-lactamase"/>
    <property type="match status" value="1"/>
</dbReference>
<dbReference type="InterPro" id="IPR001466">
    <property type="entry name" value="Beta-lactam-related"/>
</dbReference>
<evidence type="ECO:0000313" key="3">
    <source>
        <dbReference type="Proteomes" id="UP000245535"/>
    </source>
</evidence>
<evidence type="ECO:0000259" key="1">
    <source>
        <dbReference type="Pfam" id="PF00144"/>
    </source>
</evidence>
<keyword evidence="3" id="KW-1185">Reference proteome</keyword>
<dbReference type="EMBL" id="QGDO01000007">
    <property type="protein sequence ID" value="PWJ38575.1"/>
    <property type="molecule type" value="Genomic_DNA"/>
</dbReference>
<dbReference type="Gene3D" id="3.40.710.10">
    <property type="entry name" value="DD-peptidase/beta-lactamase superfamily"/>
    <property type="match status" value="1"/>
</dbReference>
<feature type="domain" description="Beta-lactamase-related" evidence="1">
    <location>
        <begin position="106"/>
        <end position="395"/>
    </location>
</feature>
<dbReference type="InterPro" id="IPR050789">
    <property type="entry name" value="Diverse_Enzym_Activities"/>
</dbReference>
<name>A0A315Z733_SEDFL</name>
<gene>
    <name evidence="2" type="ORF">BC781_107165</name>
</gene>
<dbReference type="PANTHER" id="PTHR43283">
    <property type="entry name" value="BETA-LACTAMASE-RELATED"/>
    <property type="match status" value="1"/>
</dbReference>